<dbReference type="InterPro" id="IPR036291">
    <property type="entry name" value="NAD(P)-bd_dom_sf"/>
</dbReference>
<reference evidence="3 4" key="1">
    <citation type="submission" date="2016-05" db="EMBL/GenBank/DDBJ databases">
        <title>Comparative analysis of secretome profiles of manganese(II)-oxidizing ascomycete fungi.</title>
        <authorList>
            <consortium name="DOE Joint Genome Institute"/>
            <person name="Zeiner C.A."/>
            <person name="Purvine S.O."/>
            <person name="Zink E.M."/>
            <person name="Wu S."/>
            <person name="Pasa-Tolic L."/>
            <person name="Chaput D.L."/>
            <person name="Haridas S."/>
            <person name="Grigoriev I.V."/>
            <person name="Santelli C.M."/>
            <person name="Hansel C.M."/>
        </authorList>
    </citation>
    <scope>NUCLEOTIDE SEQUENCE [LARGE SCALE GENOMIC DNA]</scope>
    <source>
        <strain evidence="3 4">SRC1lrK2f</strain>
    </source>
</reference>
<dbReference type="STRING" id="5599.A0A177DLL6"/>
<dbReference type="AlphaFoldDB" id="A0A177DLL6"/>
<dbReference type="GO" id="GO:0016614">
    <property type="term" value="F:oxidoreductase activity, acting on CH-OH group of donors"/>
    <property type="evidence" value="ECO:0007669"/>
    <property type="project" value="UniProtKB-ARBA"/>
</dbReference>
<dbReference type="PANTHER" id="PTHR48107">
    <property type="entry name" value="NADPH-DEPENDENT ALDEHYDE REDUCTASE-LIKE PROTEIN, CHLOROPLASTIC-RELATED"/>
    <property type="match status" value="1"/>
</dbReference>
<sequence length="285" mass="30110">MADYVPPAPKLREQDLKGKVAIVTGASKGIGRAISLSLATRGCSILGTYSSPQSAHNFDTLSSTVRDLYASSNNEVPTMRGVVADITSLPSIGTLLTALANHFSGKKLSILVFNAAFNTRPRIGSASEADISQSLTGNLHWPIVLMENLVRQDLFTPHSRVVVISSDRVRDPSPGSGLFNATRAAMESLVRSWAIELPHSFPGTTVNAVSVGLTDTPGLRSFPPEAVRALKEQRLPKVKVAEGGRMGQAEDVADVVGFLVSEQSRWVSGSVMAANGGAEWVGGSS</sequence>
<proteinExistence type="inferred from homology"/>
<dbReference type="PANTHER" id="PTHR48107:SF7">
    <property type="entry name" value="RE15974P"/>
    <property type="match status" value="1"/>
</dbReference>
<dbReference type="Pfam" id="PF13561">
    <property type="entry name" value="adh_short_C2"/>
    <property type="match status" value="1"/>
</dbReference>
<dbReference type="KEGG" id="aalt:CC77DRAFT_1020585"/>
<dbReference type="Proteomes" id="UP000077248">
    <property type="component" value="Unassembled WGS sequence"/>
</dbReference>
<dbReference type="RefSeq" id="XP_018385462.1">
    <property type="nucleotide sequence ID" value="XM_018525072.1"/>
</dbReference>
<dbReference type="CDD" id="cd05233">
    <property type="entry name" value="SDR_c"/>
    <property type="match status" value="1"/>
</dbReference>
<keyword evidence="2" id="KW-0560">Oxidoreductase</keyword>
<dbReference type="SUPFAM" id="SSF51735">
    <property type="entry name" value="NAD(P)-binding Rossmann-fold domains"/>
    <property type="match status" value="1"/>
</dbReference>
<evidence type="ECO:0000256" key="1">
    <source>
        <dbReference type="ARBA" id="ARBA00006484"/>
    </source>
</evidence>
<evidence type="ECO:0000256" key="2">
    <source>
        <dbReference type="ARBA" id="ARBA00023002"/>
    </source>
</evidence>
<protein>
    <submittedName>
        <fullName evidence="3">NAD(P)-binding protein</fullName>
    </submittedName>
</protein>
<name>A0A177DLL6_ALTAL</name>
<dbReference type="EMBL" id="KV441479">
    <property type="protein sequence ID" value="OAG20041.1"/>
    <property type="molecule type" value="Genomic_DNA"/>
</dbReference>
<dbReference type="Gene3D" id="3.40.50.720">
    <property type="entry name" value="NAD(P)-binding Rossmann-like Domain"/>
    <property type="match status" value="1"/>
</dbReference>
<dbReference type="PRINTS" id="PR00081">
    <property type="entry name" value="GDHRDH"/>
</dbReference>
<keyword evidence="4" id="KW-1185">Reference proteome</keyword>
<dbReference type="InterPro" id="IPR002347">
    <property type="entry name" value="SDR_fam"/>
</dbReference>
<evidence type="ECO:0000313" key="3">
    <source>
        <dbReference type="EMBL" id="OAG20041.1"/>
    </source>
</evidence>
<organism evidence="3 4">
    <name type="scientific">Alternaria alternata</name>
    <name type="common">Alternaria rot fungus</name>
    <name type="synonym">Torula alternata</name>
    <dbReference type="NCBI Taxonomy" id="5599"/>
    <lineage>
        <taxon>Eukaryota</taxon>
        <taxon>Fungi</taxon>
        <taxon>Dikarya</taxon>
        <taxon>Ascomycota</taxon>
        <taxon>Pezizomycotina</taxon>
        <taxon>Dothideomycetes</taxon>
        <taxon>Pleosporomycetidae</taxon>
        <taxon>Pleosporales</taxon>
        <taxon>Pleosporineae</taxon>
        <taxon>Pleosporaceae</taxon>
        <taxon>Alternaria</taxon>
        <taxon>Alternaria sect. Alternaria</taxon>
        <taxon>Alternaria alternata complex</taxon>
    </lineage>
</organism>
<dbReference type="GeneID" id="29110666"/>
<dbReference type="OMA" id="PWADQLM"/>
<evidence type="ECO:0000313" key="4">
    <source>
        <dbReference type="Proteomes" id="UP000077248"/>
    </source>
</evidence>
<dbReference type="VEuPathDB" id="FungiDB:CC77DRAFT_1020585"/>
<gene>
    <name evidence="3" type="ORF">CC77DRAFT_1020585</name>
</gene>
<comment type="similarity">
    <text evidence="1">Belongs to the short-chain dehydrogenases/reductases (SDR) family.</text>
</comment>
<accession>A0A177DLL6</accession>